<dbReference type="PANTHER" id="PTHR43157">
    <property type="entry name" value="PHOSPHATIDYLINOSITOL-GLYCAN BIOSYNTHESIS CLASS F PROTEIN-RELATED"/>
    <property type="match status" value="1"/>
</dbReference>
<proteinExistence type="predicted"/>
<dbReference type="EMBL" id="ML987206">
    <property type="protein sequence ID" value="KAF2243051.1"/>
    <property type="molecule type" value="Genomic_DNA"/>
</dbReference>
<evidence type="ECO:0000313" key="3">
    <source>
        <dbReference type="Proteomes" id="UP000800094"/>
    </source>
</evidence>
<dbReference type="AlphaFoldDB" id="A0A6A6HYC3"/>
<organism evidence="2 3">
    <name type="scientific">Trematosphaeria pertusa</name>
    <dbReference type="NCBI Taxonomy" id="390896"/>
    <lineage>
        <taxon>Eukaryota</taxon>
        <taxon>Fungi</taxon>
        <taxon>Dikarya</taxon>
        <taxon>Ascomycota</taxon>
        <taxon>Pezizomycotina</taxon>
        <taxon>Dothideomycetes</taxon>
        <taxon>Pleosporomycetidae</taxon>
        <taxon>Pleosporales</taxon>
        <taxon>Massarineae</taxon>
        <taxon>Trematosphaeriaceae</taxon>
        <taxon>Trematosphaeria</taxon>
    </lineage>
</organism>
<reference evidence="2" key="1">
    <citation type="journal article" date="2020" name="Stud. Mycol.">
        <title>101 Dothideomycetes genomes: a test case for predicting lifestyles and emergence of pathogens.</title>
        <authorList>
            <person name="Haridas S."/>
            <person name="Albert R."/>
            <person name="Binder M."/>
            <person name="Bloem J."/>
            <person name="Labutti K."/>
            <person name="Salamov A."/>
            <person name="Andreopoulos B."/>
            <person name="Baker S."/>
            <person name="Barry K."/>
            <person name="Bills G."/>
            <person name="Bluhm B."/>
            <person name="Cannon C."/>
            <person name="Castanera R."/>
            <person name="Culley D."/>
            <person name="Daum C."/>
            <person name="Ezra D."/>
            <person name="Gonzalez J."/>
            <person name="Henrissat B."/>
            <person name="Kuo A."/>
            <person name="Liang C."/>
            <person name="Lipzen A."/>
            <person name="Lutzoni F."/>
            <person name="Magnuson J."/>
            <person name="Mondo S."/>
            <person name="Nolan M."/>
            <person name="Ohm R."/>
            <person name="Pangilinan J."/>
            <person name="Park H.-J."/>
            <person name="Ramirez L."/>
            <person name="Alfaro M."/>
            <person name="Sun H."/>
            <person name="Tritt A."/>
            <person name="Yoshinaga Y."/>
            <person name="Zwiers L.-H."/>
            <person name="Turgeon B."/>
            <person name="Goodwin S."/>
            <person name="Spatafora J."/>
            <person name="Crous P."/>
            <person name="Grigoriev I."/>
        </authorList>
    </citation>
    <scope>NUCLEOTIDE SEQUENCE</scope>
    <source>
        <strain evidence="2">CBS 122368</strain>
    </source>
</reference>
<keyword evidence="1" id="KW-0560">Oxidoreductase</keyword>
<dbReference type="SUPFAM" id="SSF51735">
    <property type="entry name" value="NAD(P)-binding Rossmann-fold domains"/>
    <property type="match status" value="1"/>
</dbReference>
<evidence type="ECO:0000256" key="1">
    <source>
        <dbReference type="ARBA" id="ARBA00023002"/>
    </source>
</evidence>
<dbReference type="GeneID" id="54585038"/>
<sequence>MVSVQDLQPLQVSALKLFFKSQFCTKATTPPPSTSLAGQTALITGRNIGIGLECARVLLDLQLSHLILAVRSTDRGEEAAAPLRKTHSSARIDVWALDMLSYESIQAFVERCTTSLPRLDIAILNAGVILTGFNINRSTGHEVIFQVNYLSTALLATLMVPVLKDKSGHHAPGRLTIVSSGMALLSKFANRGAVPLIPSFGDPKGWNLSAVAERYSVTKTMLLMFVQGAWMYVDAAVVKGAESHGCFVMDWSLCPNHTLMYTPEGKQTTERLWEETLEELRFANVRDILSRAQSTK</sequence>
<dbReference type="RefSeq" id="XP_033678055.1">
    <property type="nucleotide sequence ID" value="XM_033831708.1"/>
</dbReference>
<dbReference type="InterPro" id="IPR002347">
    <property type="entry name" value="SDR_fam"/>
</dbReference>
<gene>
    <name evidence="2" type="ORF">BU26DRAFT_543711</name>
</gene>
<dbReference type="InterPro" id="IPR036291">
    <property type="entry name" value="NAD(P)-bd_dom_sf"/>
</dbReference>
<dbReference type="Pfam" id="PF00106">
    <property type="entry name" value="adh_short"/>
    <property type="match status" value="1"/>
</dbReference>
<dbReference type="Gene3D" id="3.40.50.720">
    <property type="entry name" value="NAD(P)-binding Rossmann-like Domain"/>
    <property type="match status" value="1"/>
</dbReference>
<name>A0A6A6HYC3_9PLEO</name>
<dbReference type="PANTHER" id="PTHR43157:SF35">
    <property type="entry name" value="DEHYDROGENASE_REDUCTASE FAMILY PROTEIN, PUTATIVE-RELATED"/>
    <property type="match status" value="1"/>
</dbReference>
<evidence type="ECO:0000313" key="2">
    <source>
        <dbReference type="EMBL" id="KAF2243051.1"/>
    </source>
</evidence>
<dbReference type="GO" id="GO:0016491">
    <property type="term" value="F:oxidoreductase activity"/>
    <property type="evidence" value="ECO:0007669"/>
    <property type="project" value="UniProtKB-KW"/>
</dbReference>
<dbReference type="Proteomes" id="UP000800094">
    <property type="component" value="Unassembled WGS sequence"/>
</dbReference>
<dbReference type="OrthoDB" id="542013at2759"/>
<keyword evidence="3" id="KW-1185">Reference proteome</keyword>
<protein>
    <submittedName>
        <fullName evidence="2">NAD(P)-binding protein</fullName>
    </submittedName>
</protein>
<accession>A0A6A6HYC3</accession>